<keyword evidence="3" id="KW-1185">Reference proteome</keyword>
<evidence type="ECO:0000256" key="1">
    <source>
        <dbReference type="SAM" id="MobiDB-lite"/>
    </source>
</evidence>
<proteinExistence type="predicted"/>
<feature type="region of interest" description="Disordered" evidence="1">
    <location>
        <begin position="193"/>
        <end position="216"/>
    </location>
</feature>
<reference evidence="4" key="3">
    <citation type="submission" date="2025-08" db="UniProtKB">
        <authorList>
            <consortium name="RefSeq"/>
        </authorList>
    </citation>
    <scope>IDENTIFICATION</scope>
    <source>
        <strain evidence="4">NI907</strain>
    </source>
</reference>
<reference evidence="3 4" key="1">
    <citation type="journal article" date="2019" name="Mol. Biol. Evol.">
        <title>Blast fungal genomes show frequent chromosomal changes, gene gains and losses, and effector gene turnover.</title>
        <authorList>
            <person name="Gomez Luciano L.B."/>
            <person name="Jason Tsai I."/>
            <person name="Chuma I."/>
            <person name="Tosa Y."/>
            <person name="Chen Y.H."/>
            <person name="Li J.Y."/>
            <person name="Li M.Y."/>
            <person name="Jade Lu M.Y."/>
            <person name="Nakayashiki H."/>
            <person name="Li W.H."/>
        </authorList>
    </citation>
    <scope>NUCLEOTIDE SEQUENCE [LARGE SCALE GENOMIC DNA]</scope>
    <source>
        <strain evidence="3 4">NI907</strain>
    </source>
</reference>
<dbReference type="AlphaFoldDB" id="A0A6P8AZ54"/>
<reference evidence="4" key="2">
    <citation type="submission" date="2019-10" db="EMBL/GenBank/DDBJ databases">
        <authorList>
            <consortium name="NCBI Genome Project"/>
        </authorList>
    </citation>
    <scope>NUCLEOTIDE SEQUENCE</scope>
    <source>
        <strain evidence="4">NI907</strain>
    </source>
</reference>
<feature type="signal peptide" evidence="2">
    <location>
        <begin position="1"/>
        <end position="21"/>
    </location>
</feature>
<protein>
    <submittedName>
        <fullName evidence="4">Uncharacterized protein</fullName>
    </submittedName>
</protein>
<accession>A0A6P8AZ54</accession>
<evidence type="ECO:0000313" key="3">
    <source>
        <dbReference type="Proteomes" id="UP000515153"/>
    </source>
</evidence>
<dbReference type="Proteomes" id="UP000515153">
    <property type="component" value="Chromosome VII"/>
</dbReference>
<gene>
    <name evidence="4" type="ORF">PgNI_11064</name>
</gene>
<organism evidence="3 4">
    <name type="scientific">Pyricularia grisea</name>
    <name type="common">Crabgrass-specific blast fungus</name>
    <name type="synonym">Magnaporthe grisea</name>
    <dbReference type="NCBI Taxonomy" id="148305"/>
    <lineage>
        <taxon>Eukaryota</taxon>
        <taxon>Fungi</taxon>
        <taxon>Dikarya</taxon>
        <taxon>Ascomycota</taxon>
        <taxon>Pezizomycotina</taxon>
        <taxon>Sordariomycetes</taxon>
        <taxon>Sordariomycetidae</taxon>
        <taxon>Magnaporthales</taxon>
        <taxon>Pyriculariaceae</taxon>
        <taxon>Pyricularia</taxon>
    </lineage>
</organism>
<dbReference type="Gene3D" id="2.60.120.430">
    <property type="entry name" value="Galactose-binding lectin"/>
    <property type="match status" value="1"/>
</dbReference>
<dbReference type="SUPFAM" id="SSF49785">
    <property type="entry name" value="Galactose-binding domain-like"/>
    <property type="match status" value="1"/>
</dbReference>
<keyword evidence="2" id="KW-0732">Signal</keyword>
<dbReference type="GeneID" id="41965943"/>
<evidence type="ECO:0000256" key="2">
    <source>
        <dbReference type="SAM" id="SignalP"/>
    </source>
</evidence>
<dbReference type="InterPro" id="IPR008979">
    <property type="entry name" value="Galactose-bd-like_sf"/>
</dbReference>
<sequence length="320" mass="34851">MQTSLRYGLLASLSLYSVTAAAKCSSNLLIDDFSRRSTSNNNLGGYTNDDGSMKSITVQGTSLILTPRPPAPGGLSQSYYYENIPCTQAASDGYEALSFTIKAPSKGSNFTLEIQTSTSCSTSSYTSDWQVVKDLTGDVQTVTIPLAGWKNPNTNLDAVKAFNWATWTSPTQGNGDEQWQLGDITFVCGDDAEPTTSSTSTGAGPSSTSTTSSSSFSSTVVSETSTTSSSLSTSSGFTTSTIAPSYHILSSHLQSVDFALKYPYIIDHQHFAVIVYYDFPIVEFQHLHDLHPSHNHIQNLYNDLILRVIYHQHHLQIFYH</sequence>
<dbReference type="RefSeq" id="XP_030980246.1">
    <property type="nucleotide sequence ID" value="XM_031131038.1"/>
</dbReference>
<dbReference type="KEGG" id="pgri:PgNI_11064"/>
<evidence type="ECO:0000313" key="4">
    <source>
        <dbReference type="RefSeq" id="XP_030980246.1"/>
    </source>
</evidence>
<feature type="compositionally biased region" description="Low complexity" evidence="1">
    <location>
        <begin position="194"/>
        <end position="216"/>
    </location>
</feature>
<feature type="chain" id="PRO_5027565908" evidence="2">
    <location>
        <begin position="22"/>
        <end position="320"/>
    </location>
</feature>
<name>A0A6P8AZ54_PYRGI</name>